<sequence>MEDSDVPCYMSSLYVGGKSYHEKESSLRSSLRPVLQCVIYLDEGKELFPRRIFLPVRYWHKRNP</sequence>
<dbReference type="AlphaFoldDB" id="A0A7T8HGA5"/>
<name>A0A7T8HGA5_CALRO</name>
<keyword evidence="2" id="KW-1185">Reference proteome</keyword>
<proteinExistence type="predicted"/>
<organism evidence="1 2">
    <name type="scientific">Caligus rogercresseyi</name>
    <name type="common">Sea louse</name>
    <dbReference type="NCBI Taxonomy" id="217165"/>
    <lineage>
        <taxon>Eukaryota</taxon>
        <taxon>Metazoa</taxon>
        <taxon>Ecdysozoa</taxon>
        <taxon>Arthropoda</taxon>
        <taxon>Crustacea</taxon>
        <taxon>Multicrustacea</taxon>
        <taxon>Hexanauplia</taxon>
        <taxon>Copepoda</taxon>
        <taxon>Siphonostomatoida</taxon>
        <taxon>Caligidae</taxon>
        <taxon>Caligus</taxon>
    </lineage>
</organism>
<dbReference type="EMBL" id="CP045895">
    <property type="protein sequence ID" value="QQP49454.1"/>
    <property type="molecule type" value="Genomic_DNA"/>
</dbReference>
<evidence type="ECO:0000313" key="2">
    <source>
        <dbReference type="Proteomes" id="UP000595437"/>
    </source>
</evidence>
<reference evidence="2" key="1">
    <citation type="submission" date="2021-01" db="EMBL/GenBank/DDBJ databases">
        <title>Caligus Genome Assembly.</title>
        <authorList>
            <person name="Gallardo-Escarate C."/>
        </authorList>
    </citation>
    <scope>NUCLEOTIDE SEQUENCE [LARGE SCALE GENOMIC DNA]</scope>
</reference>
<evidence type="ECO:0000313" key="1">
    <source>
        <dbReference type="EMBL" id="QQP49454.1"/>
    </source>
</evidence>
<protein>
    <submittedName>
        <fullName evidence="1">Uncharacterized protein</fullName>
    </submittedName>
</protein>
<accession>A0A7T8HGA5</accession>
<dbReference type="Proteomes" id="UP000595437">
    <property type="component" value="Chromosome 6"/>
</dbReference>
<gene>
    <name evidence="1" type="ORF">FKW44_010133</name>
</gene>